<dbReference type="Proteomes" id="UP000749646">
    <property type="component" value="Unassembled WGS sequence"/>
</dbReference>
<dbReference type="InterPro" id="IPR019236">
    <property type="entry name" value="APP1_cat"/>
</dbReference>
<evidence type="ECO:0000259" key="2">
    <source>
        <dbReference type="Pfam" id="PF09949"/>
    </source>
</evidence>
<evidence type="ECO:0000256" key="1">
    <source>
        <dbReference type="SAM" id="MobiDB-lite"/>
    </source>
</evidence>
<protein>
    <recommendedName>
        <fullName evidence="2">Phosphatidate phosphatase APP1 catalytic domain-containing protein</fullName>
    </recommendedName>
</protein>
<dbReference type="PANTHER" id="PTHR28208:SF3">
    <property type="entry name" value="PHOSPHATIDATE PHOSPHATASE APP1"/>
    <property type="match status" value="1"/>
</dbReference>
<feature type="region of interest" description="Disordered" evidence="1">
    <location>
        <begin position="179"/>
        <end position="226"/>
    </location>
</feature>
<dbReference type="InterPro" id="IPR036412">
    <property type="entry name" value="HAD-like_sf"/>
</dbReference>
<organism evidence="3 4">
    <name type="scientific">Modicella reniformis</name>
    <dbReference type="NCBI Taxonomy" id="1440133"/>
    <lineage>
        <taxon>Eukaryota</taxon>
        <taxon>Fungi</taxon>
        <taxon>Fungi incertae sedis</taxon>
        <taxon>Mucoromycota</taxon>
        <taxon>Mortierellomycotina</taxon>
        <taxon>Mortierellomycetes</taxon>
        <taxon>Mortierellales</taxon>
        <taxon>Mortierellaceae</taxon>
        <taxon>Modicella</taxon>
    </lineage>
</organism>
<accession>A0A9P6LTP1</accession>
<dbReference type="SUPFAM" id="SSF56784">
    <property type="entry name" value="HAD-like"/>
    <property type="match status" value="1"/>
</dbReference>
<gene>
    <name evidence="3" type="ORF">BGZ65_012355</name>
</gene>
<proteinExistence type="predicted"/>
<sequence>MPLGQHPRIQAYRFVPIASRLHYTPWCNFQDHIPQFTRLAIAIQPGMDPRPIPDVENGSNKEVESPTDVEQQEQHCLLFPTYATKHSRSGVARKLAGLTKENESYKTLESRFGMFLANNSQGEKFFIQCVGVAETTPMELTSDTRNHDSIVDALSAVKLLASKSLEGDDREIVHDHVSVKAMDSNSQYQKMQDTTVVNGSNRSPEDDTYSSKSSGSGSSESSRSDRWTKRAAMLKIAYITKVKSAVDYVNNSETNSHREAPTSNATFDRSKDQSTLSLDAIRTESSTSVSSEITTHYKDLGHGKFPTVEISSQPSGHFDGTLRVSHEDVMTYQRHGKSDDQHGTGAHPLFLKLCAYHDDMKEHCHSTVDLIDPKGVSVISDIDDTIKETEVPAGTRIILRNTFLKDMKQVPGMADVYNGWWKQGAVFHYVSNSPWQLIPPLLEFFDFHKFPRGSAHLRLHDSVLKTYFMSPAEHKKKSIREIVNDFQGRQFILIGDSGEKDLEIYTDLAKEYPEQIIKVFIRDITTARLQKMEAKSTSTGSTSPSAHEDTQALPQTPNENPRRSDSAPSLLPSQCNSKDVSGAVPITTMTAAATHIRGMFSTTDTLVQSNGAITGASSPSEPQSVRTPLELWEDRVKICESRLEKGILTLFVDAEELNNDCRVNKVIQNCKGLLVDVENEEDTTP</sequence>
<dbReference type="GO" id="GO:0008195">
    <property type="term" value="F:phosphatidate phosphatase activity"/>
    <property type="evidence" value="ECO:0007669"/>
    <property type="project" value="InterPro"/>
</dbReference>
<feature type="compositionally biased region" description="Polar residues" evidence="1">
    <location>
        <begin position="535"/>
        <end position="545"/>
    </location>
</feature>
<name>A0A9P6LTP1_9FUNG</name>
<dbReference type="EMBL" id="JAAAHW010009583">
    <property type="protein sequence ID" value="KAF9938720.1"/>
    <property type="molecule type" value="Genomic_DNA"/>
</dbReference>
<dbReference type="GO" id="GO:0030479">
    <property type="term" value="C:actin cortical patch"/>
    <property type="evidence" value="ECO:0007669"/>
    <property type="project" value="TreeGrafter"/>
</dbReference>
<evidence type="ECO:0000313" key="3">
    <source>
        <dbReference type="EMBL" id="KAF9938720.1"/>
    </source>
</evidence>
<keyword evidence="4" id="KW-1185">Reference proteome</keyword>
<feature type="region of interest" description="Disordered" evidence="1">
    <location>
        <begin position="532"/>
        <end position="578"/>
    </location>
</feature>
<feature type="compositionally biased region" description="Polar residues" evidence="1">
    <location>
        <begin position="183"/>
        <end position="202"/>
    </location>
</feature>
<dbReference type="AlphaFoldDB" id="A0A9P6LTP1"/>
<feature type="region of interest" description="Disordered" evidence="1">
    <location>
        <begin position="253"/>
        <end position="273"/>
    </location>
</feature>
<dbReference type="PANTHER" id="PTHR28208">
    <property type="entry name" value="PHOSPHATIDATE PHOSPHATASE APP1"/>
    <property type="match status" value="1"/>
</dbReference>
<dbReference type="InterPro" id="IPR052935">
    <property type="entry name" value="Mg2+_PAP"/>
</dbReference>
<reference evidence="3" key="1">
    <citation type="journal article" date="2020" name="Fungal Divers.">
        <title>Resolving the Mortierellaceae phylogeny through synthesis of multi-gene phylogenetics and phylogenomics.</title>
        <authorList>
            <person name="Vandepol N."/>
            <person name="Liber J."/>
            <person name="Desiro A."/>
            <person name="Na H."/>
            <person name="Kennedy M."/>
            <person name="Barry K."/>
            <person name="Grigoriev I.V."/>
            <person name="Miller A.N."/>
            <person name="O'Donnell K."/>
            <person name="Stajich J.E."/>
            <person name="Bonito G."/>
        </authorList>
    </citation>
    <scope>NUCLEOTIDE SEQUENCE</scope>
    <source>
        <strain evidence="3">MES-2147</strain>
    </source>
</reference>
<feature type="compositionally biased region" description="Polar residues" evidence="1">
    <location>
        <begin position="261"/>
        <end position="273"/>
    </location>
</feature>
<feature type="domain" description="Phosphatidate phosphatase APP1 catalytic" evidence="2">
    <location>
        <begin position="376"/>
        <end position="523"/>
    </location>
</feature>
<evidence type="ECO:0000313" key="4">
    <source>
        <dbReference type="Proteomes" id="UP000749646"/>
    </source>
</evidence>
<feature type="region of interest" description="Disordered" evidence="1">
    <location>
        <begin position="49"/>
        <end position="69"/>
    </location>
</feature>
<dbReference type="OrthoDB" id="2117591at2759"/>
<comment type="caution">
    <text evidence="3">The sequence shown here is derived from an EMBL/GenBank/DDBJ whole genome shotgun (WGS) entry which is preliminary data.</text>
</comment>
<dbReference type="Pfam" id="PF09949">
    <property type="entry name" value="APP1_cat"/>
    <property type="match status" value="1"/>
</dbReference>
<feature type="compositionally biased region" description="Low complexity" evidence="1">
    <location>
        <begin position="210"/>
        <end position="221"/>
    </location>
</feature>